<dbReference type="GO" id="GO:0008270">
    <property type="term" value="F:zinc ion binding"/>
    <property type="evidence" value="ECO:0007669"/>
    <property type="project" value="UniProtKB-KW"/>
</dbReference>
<dbReference type="GO" id="GO:0140566">
    <property type="term" value="F:histone reader activity"/>
    <property type="evidence" value="ECO:0007669"/>
    <property type="project" value="InterPro"/>
</dbReference>
<keyword evidence="1" id="KW-0479">Metal-binding</keyword>
<dbReference type="PANTHER" id="PTHR33304:SF18">
    <property type="entry name" value="CHROMATIN REGULATOR PHD FAMILY-RELATED"/>
    <property type="match status" value="1"/>
</dbReference>
<comment type="caution">
    <text evidence="7">The sequence shown here is derived from an EMBL/GenBank/DDBJ whole genome shotgun (WGS) entry which is preliminary data.</text>
</comment>
<evidence type="ECO:0000259" key="6">
    <source>
        <dbReference type="Pfam" id="PF23121"/>
    </source>
</evidence>
<proteinExistence type="predicted"/>
<evidence type="ECO:0000313" key="7">
    <source>
        <dbReference type="EMBL" id="KAL0421359.1"/>
    </source>
</evidence>
<dbReference type="PANTHER" id="PTHR33304">
    <property type="match status" value="1"/>
</dbReference>
<dbReference type="GO" id="GO:0034244">
    <property type="term" value="P:negative regulation of transcription elongation by RNA polymerase II"/>
    <property type="evidence" value="ECO:0007669"/>
    <property type="project" value="InterPro"/>
</dbReference>
<evidence type="ECO:0000256" key="2">
    <source>
        <dbReference type="ARBA" id="ARBA00022771"/>
    </source>
</evidence>
<dbReference type="AlphaFoldDB" id="A0AAW2UVV1"/>
<keyword evidence="4" id="KW-0805">Transcription regulation</keyword>
<gene>
    <name evidence="7" type="ORF">Slati_3158800</name>
</gene>
<dbReference type="Pfam" id="PF23121">
    <property type="entry name" value="SPOC_AIPP2"/>
    <property type="match status" value="1"/>
</dbReference>
<feature type="domain" description="AIPP2-like SPOC-like" evidence="6">
    <location>
        <begin position="3"/>
        <end position="89"/>
    </location>
</feature>
<organism evidence="7">
    <name type="scientific">Sesamum latifolium</name>
    <dbReference type="NCBI Taxonomy" id="2727402"/>
    <lineage>
        <taxon>Eukaryota</taxon>
        <taxon>Viridiplantae</taxon>
        <taxon>Streptophyta</taxon>
        <taxon>Embryophyta</taxon>
        <taxon>Tracheophyta</taxon>
        <taxon>Spermatophyta</taxon>
        <taxon>Magnoliopsida</taxon>
        <taxon>eudicotyledons</taxon>
        <taxon>Gunneridae</taxon>
        <taxon>Pentapetalae</taxon>
        <taxon>asterids</taxon>
        <taxon>lamiids</taxon>
        <taxon>Lamiales</taxon>
        <taxon>Pedaliaceae</taxon>
        <taxon>Sesamum</taxon>
    </lineage>
</organism>
<reference evidence="7" key="1">
    <citation type="submission" date="2020-06" db="EMBL/GenBank/DDBJ databases">
        <authorList>
            <person name="Li T."/>
            <person name="Hu X."/>
            <person name="Zhang T."/>
            <person name="Song X."/>
            <person name="Zhang H."/>
            <person name="Dai N."/>
            <person name="Sheng W."/>
            <person name="Hou X."/>
            <person name="Wei L."/>
        </authorList>
    </citation>
    <scope>NUCLEOTIDE SEQUENCE</scope>
    <source>
        <strain evidence="7">KEN1</strain>
        <tissue evidence="7">Leaf</tissue>
    </source>
</reference>
<evidence type="ECO:0000256" key="1">
    <source>
        <dbReference type="ARBA" id="ARBA00022723"/>
    </source>
</evidence>
<dbReference type="InterPro" id="IPR049914">
    <property type="entry name" value="PHD1-3/5-6"/>
</dbReference>
<keyword evidence="3" id="KW-0862">Zinc</keyword>
<keyword evidence="5" id="KW-0804">Transcription</keyword>
<evidence type="ECO:0000256" key="3">
    <source>
        <dbReference type="ARBA" id="ARBA00022833"/>
    </source>
</evidence>
<evidence type="ECO:0000256" key="5">
    <source>
        <dbReference type="ARBA" id="ARBA00023163"/>
    </source>
</evidence>
<dbReference type="InterPro" id="IPR056280">
    <property type="entry name" value="AIPP2-like_SPOC"/>
</dbReference>
<sequence>MPVEILPRSYVWPKSFEVSGPTEDNIAVYFFPSLMKYEKVYDYLVFEMMRDDVAIRATVKNAELLIFTSIELPARFRRFQGKLYLWGVFREN</sequence>
<protein>
    <recommendedName>
        <fullName evidence="6">AIPP2-like SPOC-like domain-containing protein</fullName>
    </recommendedName>
</protein>
<reference evidence="7" key="2">
    <citation type="journal article" date="2024" name="Plant">
        <title>Genomic evolution and insights into agronomic trait innovations of Sesamum species.</title>
        <authorList>
            <person name="Miao H."/>
            <person name="Wang L."/>
            <person name="Qu L."/>
            <person name="Liu H."/>
            <person name="Sun Y."/>
            <person name="Le M."/>
            <person name="Wang Q."/>
            <person name="Wei S."/>
            <person name="Zheng Y."/>
            <person name="Lin W."/>
            <person name="Duan Y."/>
            <person name="Cao H."/>
            <person name="Xiong S."/>
            <person name="Wang X."/>
            <person name="Wei L."/>
            <person name="Li C."/>
            <person name="Ma Q."/>
            <person name="Ju M."/>
            <person name="Zhao R."/>
            <person name="Li G."/>
            <person name="Mu C."/>
            <person name="Tian Q."/>
            <person name="Mei H."/>
            <person name="Zhang T."/>
            <person name="Gao T."/>
            <person name="Zhang H."/>
        </authorList>
    </citation>
    <scope>NUCLEOTIDE SEQUENCE</scope>
    <source>
        <strain evidence="7">KEN1</strain>
    </source>
</reference>
<name>A0AAW2UVV1_9LAMI</name>
<accession>A0AAW2UVV1</accession>
<dbReference type="EMBL" id="JACGWN010000011">
    <property type="protein sequence ID" value="KAL0421359.1"/>
    <property type="molecule type" value="Genomic_DNA"/>
</dbReference>
<keyword evidence="2" id="KW-0863">Zinc-finger</keyword>
<evidence type="ECO:0000256" key="4">
    <source>
        <dbReference type="ARBA" id="ARBA00023015"/>
    </source>
</evidence>